<accession>A0A7S1X9G1</accession>
<proteinExistence type="predicted"/>
<reference evidence="1" key="1">
    <citation type="submission" date="2021-01" db="EMBL/GenBank/DDBJ databases">
        <authorList>
            <person name="Corre E."/>
            <person name="Pelletier E."/>
            <person name="Niang G."/>
            <person name="Scheremetjew M."/>
            <person name="Finn R."/>
            <person name="Kale V."/>
            <person name="Holt S."/>
            <person name="Cochrane G."/>
            <person name="Meng A."/>
            <person name="Brown T."/>
            <person name="Cohen L."/>
        </authorList>
    </citation>
    <scope>NUCLEOTIDE SEQUENCE</scope>
    <source>
        <strain evidence="1">PLY429</strain>
    </source>
</reference>
<sequence>MIDALRHSPNPVYFASSKSGALVSRILRDNLGLDVPDDSPRVFAGLLPPNQAKAAALRDIAARPVCQTPGAKLHFIDDRFETLQAMSAGVEGGVAPWKLYLAAWGYNTEEERQAARANGITVLSLEQCCELIKWGVVMGVDDGCEPEADEITR</sequence>
<gene>
    <name evidence="1" type="ORF">TCHU04912_LOCUS18751</name>
</gene>
<organism evidence="1">
    <name type="scientific">Tetraselmis chuii</name>
    <dbReference type="NCBI Taxonomy" id="63592"/>
    <lineage>
        <taxon>Eukaryota</taxon>
        <taxon>Viridiplantae</taxon>
        <taxon>Chlorophyta</taxon>
        <taxon>core chlorophytes</taxon>
        <taxon>Chlorodendrophyceae</taxon>
        <taxon>Chlorodendrales</taxon>
        <taxon>Chlorodendraceae</taxon>
        <taxon>Tetraselmis</taxon>
    </lineage>
</organism>
<evidence type="ECO:0000313" key="1">
    <source>
        <dbReference type="EMBL" id="CAD9216507.1"/>
    </source>
</evidence>
<protein>
    <submittedName>
        <fullName evidence="1">Uncharacterized protein</fullName>
    </submittedName>
</protein>
<dbReference type="AlphaFoldDB" id="A0A7S1X9G1"/>
<dbReference type="EMBL" id="HBGG01035906">
    <property type="protein sequence ID" value="CAD9216507.1"/>
    <property type="molecule type" value="Transcribed_RNA"/>
</dbReference>
<name>A0A7S1X9G1_9CHLO</name>